<reference evidence="5" key="2">
    <citation type="submission" date="2020-12" db="EMBL/GenBank/DDBJ databases">
        <title>New Spironucleus salmonicida genome in near-complete chromosomes.</title>
        <authorList>
            <person name="Xu F."/>
            <person name="Kurt Z."/>
            <person name="Jimenez-Gonzalez A."/>
            <person name="Astvaldsson A."/>
            <person name="Andersson J.O."/>
            <person name="Svard S.G."/>
        </authorList>
    </citation>
    <scope>NUCLEOTIDE SEQUENCE</scope>
    <source>
        <strain evidence="5">ATCC 50377</strain>
    </source>
</reference>
<name>V6LRR2_9EUKA</name>
<evidence type="ECO:0000313" key="4">
    <source>
        <dbReference type="EMBL" id="EST47368.1"/>
    </source>
</evidence>
<dbReference type="VEuPathDB" id="GiardiaDB:SS50377_28312"/>
<keyword evidence="7" id="KW-1185">Reference proteome</keyword>
<evidence type="ECO:0000313" key="2">
    <source>
        <dbReference type="EMBL" id="EST46796.1"/>
    </source>
</evidence>
<protein>
    <submittedName>
        <fullName evidence="3">Uncharacterized protein</fullName>
    </submittedName>
</protein>
<dbReference type="Proteomes" id="UP000018208">
    <property type="component" value="Unassembled WGS sequence"/>
</dbReference>
<dbReference type="EMBL" id="KI546063">
    <property type="protein sequence ID" value="EST46796.1"/>
    <property type="molecule type" value="Genomic_DNA"/>
</dbReference>
<evidence type="ECO:0000313" key="1">
    <source>
        <dbReference type="EMBL" id="EST45543.1"/>
    </source>
</evidence>
<sequence length="100" mass="11577">MRVQRRSFGFWSGPRMSRKAPASTYAKPNSHFGRFLLDTYRTYDLDAVRDDSDSEVALAMAIPLERLHQHETIVRRLGPRGKVVPCSPFACIRWLDRVLE</sequence>
<accession>V6LRR2</accession>
<dbReference type="AlphaFoldDB" id="V6LRR2"/>
<reference evidence="3 5" key="1">
    <citation type="journal article" date="2014" name="PLoS Genet.">
        <title>The Genome of Spironucleus salmonicida Highlights a Fish Pathogen Adapted to Fluctuating Environments.</title>
        <authorList>
            <person name="Xu F."/>
            <person name="Jerlstrom-Hultqvist J."/>
            <person name="Einarsson E."/>
            <person name="Astvaldsson A."/>
            <person name="Svard S.G."/>
            <person name="Andersson J.O."/>
        </authorList>
    </citation>
    <scope>NUCLEOTIDE SEQUENCE</scope>
    <source>
        <strain evidence="5">ATCC 50377</strain>
    </source>
</reference>
<dbReference type="EMBL" id="KI546042">
    <property type="protein sequence ID" value="EST47347.1"/>
    <property type="molecule type" value="Genomic_DNA"/>
</dbReference>
<dbReference type="EMBL" id="AUWU02000008">
    <property type="protein sequence ID" value="KAH0570337.1"/>
    <property type="molecule type" value="Genomic_DNA"/>
</dbReference>
<evidence type="ECO:0000313" key="3">
    <source>
        <dbReference type="EMBL" id="EST47347.1"/>
    </source>
</evidence>
<organism evidence="3">
    <name type="scientific">Spironucleus salmonicida</name>
    <dbReference type="NCBI Taxonomy" id="348837"/>
    <lineage>
        <taxon>Eukaryota</taxon>
        <taxon>Metamonada</taxon>
        <taxon>Diplomonadida</taxon>
        <taxon>Hexamitidae</taxon>
        <taxon>Hexamitinae</taxon>
        <taxon>Spironucleus</taxon>
    </lineage>
</organism>
<dbReference type="VEuPathDB" id="GiardiaDB:SS50377_28331"/>
<proteinExistence type="predicted"/>
<evidence type="ECO:0000313" key="7">
    <source>
        <dbReference type="Proteomes" id="UP000018208"/>
    </source>
</evidence>
<evidence type="ECO:0000313" key="5">
    <source>
        <dbReference type="EMBL" id="KAH0570337.1"/>
    </source>
</evidence>
<gene>
    <name evidence="3" type="ORF">SS50377_12556</name>
    <name evidence="4" type="ORF">SS50377_12577</name>
    <name evidence="2" type="ORF">SS50377_13195</name>
    <name evidence="1" type="ORF">SS50377_14509</name>
    <name evidence="5" type="ORF">SS50377_28312</name>
    <name evidence="6" type="ORF">SS50377_28331</name>
</gene>
<dbReference type="EMBL" id="KI546092">
    <property type="protein sequence ID" value="EST45543.1"/>
    <property type="molecule type" value="Genomic_DNA"/>
</dbReference>
<evidence type="ECO:0000313" key="6">
    <source>
        <dbReference type="EMBL" id="KAH0570353.1"/>
    </source>
</evidence>
<dbReference type="EMBL" id="KI546042">
    <property type="protein sequence ID" value="EST47368.1"/>
    <property type="molecule type" value="Genomic_DNA"/>
</dbReference>
<dbReference type="EMBL" id="AUWU02000008">
    <property type="protein sequence ID" value="KAH0570353.1"/>
    <property type="molecule type" value="Genomic_DNA"/>
</dbReference>